<accession>A0A1T1HC79</accession>
<dbReference type="Gene3D" id="3.40.190.10">
    <property type="entry name" value="Periplasmic binding protein-like II"/>
    <property type="match status" value="2"/>
</dbReference>
<protein>
    <submittedName>
        <fullName evidence="2">Uncharacterized protein</fullName>
    </submittedName>
</protein>
<dbReference type="PANTHER" id="PTHR30222">
    <property type="entry name" value="SPERMIDINE/PUTRESCINE-BINDING PERIPLASMIC PROTEIN"/>
    <property type="match status" value="1"/>
</dbReference>
<dbReference type="STRING" id="966.BTA35_0205295"/>
<keyword evidence="3" id="KW-1185">Reference proteome</keyword>
<organism evidence="2 3">
    <name type="scientific">Oceanospirillum linum</name>
    <dbReference type="NCBI Taxonomy" id="966"/>
    <lineage>
        <taxon>Bacteria</taxon>
        <taxon>Pseudomonadati</taxon>
        <taxon>Pseudomonadota</taxon>
        <taxon>Gammaproteobacteria</taxon>
        <taxon>Oceanospirillales</taxon>
        <taxon>Oceanospirillaceae</taxon>
        <taxon>Oceanospirillum</taxon>
    </lineage>
</organism>
<name>A0A1T1HC79_OCELI</name>
<keyword evidence="1" id="KW-0732">Signal</keyword>
<dbReference type="SUPFAM" id="SSF53850">
    <property type="entry name" value="Periplasmic binding protein-like II"/>
    <property type="match status" value="1"/>
</dbReference>
<evidence type="ECO:0000256" key="1">
    <source>
        <dbReference type="ARBA" id="ARBA00022729"/>
    </source>
</evidence>
<evidence type="ECO:0000313" key="3">
    <source>
        <dbReference type="Proteomes" id="UP000190064"/>
    </source>
</evidence>
<proteinExistence type="predicted"/>
<dbReference type="Proteomes" id="UP000190064">
    <property type="component" value="Unassembled WGS sequence"/>
</dbReference>
<sequence>MHSGVKLAEKGLQVISRREFLIYFSGLMTTSNLSFGASPMAELRYLCWDGYDQPSLLRPFESLHPCVIQPEIISDSPAAFARLNQGGHRQYDIVSIDSPWLERLDQDDVLAKLPKSSFANSFQPYYPELSELLFDEGNEKVNWLPTQWGWIGPTINTRFVKEENYRSYAPCFSSENRGRIGIMDWGDWPMLPIALYLGINPYEPLDDHAIRQLQDAFRALFKNQPVFISNVALGQKALLDGSVHSLIGTGTYLTSAMRRAGLKQIKTMIPDIKNGMLQCIVWTEGAGAIKHQPYEALSLQWVDYIASEKAAFHLSYNGPTCNLSPYRTASERYSKTQWNTLQLSDLPDLWQNSLAHRTVPSIARMLEAWQRELMKSL</sequence>
<evidence type="ECO:0000313" key="2">
    <source>
        <dbReference type="EMBL" id="OOV87461.1"/>
    </source>
</evidence>
<comment type="caution">
    <text evidence="2">The sequence shown here is derived from an EMBL/GenBank/DDBJ whole genome shotgun (WGS) entry which is preliminary data.</text>
</comment>
<reference evidence="2" key="1">
    <citation type="submission" date="2017-02" db="EMBL/GenBank/DDBJ databases">
        <title>Draft Genome Sequence of the Salt Water Bacterium Oceanospirillum linum ATCC 11336.</title>
        <authorList>
            <person name="Trachtenberg A.M."/>
            <person name="Carney J.G."/>
            <person name="Linnane J.D."/>
            <person name="Rheaume B.A."/>
            <person name="Pitts N.L."/>
            <person name="Mykles D.L."/>
            <person name="Maclea K.S."/>
        </authorList>
    </citation>
    <scope>NUCLEOTIDE SEQUENCE [LARGE SCALE GENOMIC DNA]</scope>
    <source>
        <strain evidence="2">ATCC 11336</strain>
    </source>
</reference>
<dbReference type="AlphaFoldDB" id="A0A1T1HC79"/>
<dbReference type="EMBL" id="MTSD02000002">
    <property type="protein sequence ID" value="OOV87461.1"/>
    <property type="molecule type" value="Genomic_DNA"/>
</dbReference>
<gene>
    <name evidence="2" type="ORF">BTA35_0205295</name>
</gene>
<dbReference type="PANTHER" id="PTHR30222:SF17">
    <property type="entry name" value="SPERMIDINE_PUTRESCINE-BINDING PERIPLASMIC PROTEIN"/>
    <property type="match status" value="1"/>
</dbReference>